<organism evidence="9 10">
    <name type="scientific">Diutina rugosa</name>
    <name type="common">Yeast</name>
    <name type="synonym">Candida rugosa</name>
    <dbReference type="NCBI Taxonomy" id="5481"/>
    <lineage>
        <taxon>Eukaryota</taxon>
        <taxon>Fungi</taxon>
        <taxon>Dikarya</taxon>
        <taxon>Ascomycota</taxon>
        <taxon>Saccharomycotina</taxon>
        <taxon>Pichiomycetes</taxon>
        <taxon>Debaryomycetaceae</taxon>
        <taxon>Diutina</taxon>
    </lineage>
</organism>
<comment type="caution">
    <text evidence="9">The sequence shown here is derived from an EMBL/GenBank/DDBJ whole genome shotgun (WGS) entry which is preliminary data.</text>
</comment>
<evidence type="ECO:0000313" key="10">
    <source>
        <dbReference type="Proteomes" id="UP000449547"/>
    </source>
</evidence>
<feature type="transmembrane region" description="Helical" evidence="7">
    <location>
        <begin position="343"/>
        <end position="364"/>
    </location>
</feature>
<dbReference type="GO" id="GO:0016020">
    <property type="term" value="C:membrane"/>
    <property type="evidence" value="ECO:0007669"/>
    <property type="project" value="UniProtKB-SubCell"/>
</dbReference>
<feature type="transmembrane region" description="Helical" evidence="7">
    <location>
        <begin position="26"/>
        <end position="43"/>
    </location>
</feature>
<evidence type="ECO:0000256" key="3">
    <source>
        <dbReference type="ARBA" id="ARBA00022692"/>
    </source>
</evidence>
<evidence type="ECO:0000259" key="8">
    <source>
        <dbReference type="Pfam" id="PF00999"/>
    </source>
</evidence>
<feature type="transmembrane region" description="Helical" evidence="7">
    <location>
        <begin position="159"/>
        <end position="180"/>
    </location>
</feature>
<evidence type="ECO:0000256" key="7">
    <source>
        <dbReference type="SAM" id="Phobius"/>
    </source>
</evidence>
<keyword evidence="4 7" id="KW-1133">Transmembrane helix</keyword>
<sequence>MAVSTSNVAGIVAGRNPLEYSASTPYVLFIFQSIIILLLCWILNWPLRKIQQPKVIAEVIAGVLLGPSVMGHVPNFTNTVFPKESIAGLTLVANVGIILFLFMIGLEVDVQFIKRNLKSALSVGLINMAVPFALGCGIAKGFYNQYADKDNENVSFTTYMVFIAVALCITAFPVLARILTELNLIGDRAGTIVLAAGIMNDLTGWILLALTVTLANASKPVNVVYILLLTLAWFLFMLYPVRIVMRFLITRFTNDMVTGEPCQSSMLMILVCCFISAFFTDIIGIHPIFGAFMCGIIVPRTRGYAVKVTERIEELVQILMIPIYFCLAGLNVNLGLLSEGIDWGYTIGIIGLAMAGKVIGGYVAARLNKLFQRESLAVGVLMSCKGIVEIVVLNVGLQAGIISQKVYTMFVIMALVTTFLTTPLALWVYPVSYREKRDKYLRGECDWNGNPIIKADEDSNSDANLASMAISDLGNYEISRTTLLLKSIDTISYLMQFLQNFVKAGSRNEIKAVHLREFTSRTSHLLEASTNLHDDQVMISDDNRAEFGNSSAILMIVKAFSEVSNFECTLKSVLSTFQNHVLTVNNQIQSSDELLLTSLRLSNFSQDSHDYLLCSRLFNQAKCHFGLLLVNERLAGYRRFSRDSTYKDNVGNKAGVVTTVEVEEDDSAVLYGEEYDTHLIDPKSINIMITNDNIISSNDKLALFIVYRLIASITTQVNVFVKTGSLSSSMTAQRQDEINSLFTGKNPGLEVNFFMFKENVSKQIHKYHPNIRTEVFVVGNNSPVVSDADTQSISIFDDGVKELLNASVEHQFHVLLMKAKGV</sequence>
<feature type="transmembrane region" description="Helical" evidence="7">
    <location>
        <begin position="86"/>
        <end position="108"/>
    </location>
</feature>
<evidence type="ECO:0000256" key="4">
    <source>
        <dbReference type="ARBA" id="ARBA00022989"/>
    </source>
</evidence>
<dbReference type="AlphaFoldDB" id="A0A642UCD1"/>
<keyword evidence="3 7" id="KW-0812">Transmembrane</keyword>
<dbReference type="OMA" id="WINRYII"/>
<dbReference type="GeneID" id="54784318"/>
<dbReference type="PANTHER" id="PTHR32468">
    <property type="entry name" value="CATION/H + ANTIPORTER"/>
    <property type="match status" value="1"/>
</dbReference>
<feature type="transmembrane region" description="Helical" evidence="7">
    <location>
        <begin position="55"/>
        <end position="74"/>
    </location>
</feature>
<keyword evidence="2" id="KW-0813">Transport</keyword>
<dbReference type="Pfam" id="PF00999">
    <property type="entry name" value="Na_H_Exchanger"/>
    <property type="match status" value="1"/>
</dbReference>
<evidence type="ECO:0000313" key="9">
    <source>
        <dbReference type="EMBL" id="KAA8896655.1"/>
    </source>
</evidence>
<accession>A0A642UCD1</accession>
<dbReference type="InterPro" id="IPR038770">
    <property type="entry name" value="Na+/solute_symporter_sf"/>
</dbReference>
<reference evidence="9 10" key="1">
    <citation type="submission" date="2019-07" db="EMBL/GenBank/DDBJ databases">
        <title>Genome assembly of two rare yeast pathogens: Diutina rugosa and Trichomonascus ciferrii.</title>
        <authorList>
            <person name="Mixao V."/>
            <person name="Saus E."/>
            <person name="Hansen A."/>
            <person name="Lass-Flor C."/>
            <person name="Gabaldon T."/>
        </authorList>
    </citation>
    <scope>NUCLEOTIDE SEQUENCE [LARGE SCALE GENOMIC DNA]</scope>
    <source>
        <strain evidence="9 10">CBS 613</strain>
    </source>
</reference>
<dbReference type="RefSeq" id="XP_034009515.1">
    <property type="nucleotide sequence ID" value="XM_034158674.1"/>
</dbReference>
<name>A0A642UCD1_DIURU</name>
<evidence type="ECO:0000256" key="2">
    <source>
        <dbReference type="ARBA" id="ARBA00022448"/>
    </source>
</evidence>
<dbReference type="InterPro" id="IPR006153">
    <property type="entry name" value="Cation/H_exchanger_TM"/>
</dbReference>
<keyword evidence="10" id="KW-1185">Reference proteome</keyword>
<keyword evidence="5" id="KW-0406">Ion transport</keyword>
<protein>
    <recommendedName>
        <fullName evidence="8">Cation/H+ exchanger transmembrane domain-containing protein</fullName>
    </recommendedName>
</protein>
<feature type="transmembrane region" description="Helical" evidence="7">
    <location>
        <begin position="376"/>
        <end position="401"/>
    </location>
</feature>
<proteinExistence type="predicted"/>
<feature type="transmembrane region" description="Helical" evidence="7">
    <location>
        <begin position="223"/>
        <end position="241"/>
    </location>
</feature>
<dbReference type="GO" id="GO:0015297">
    <property type="term" value="F:antiporter activity"/>
    <property type="evidence" value="ECO:0007669"/>
    <property type="project" value="InterPro"/>
</dbReference>
<keyword evidence="6 7" id="KW-0472">Membrane</keyword>
<dbReference type="PANTHER" id="PTHR32468:SF0">
    <property type="entry name" value="K(+)_H(+) ANTIPORTER 1"/>
    <property type="match status" value="1"/>
</dbReference>
<evidence type="ECO:0000256" key="6">
    <source>
        <dbReference type="ARBA" id="ARBA00023136"/>
    </source>
</evidence>
<dbReference type="VEuPathDB" id="FungiDB:DIURU_005667"/>
<dbReference type="EMBL" id="SWFT01000163">
    <property type="protein sequence ID" value="KAA8896655.1"/>
    <property type="molecule type" value="Genomic_DNA"/>
</dbReference>
<gene>
    <name evidence="9" type="ORF">DIURU_005667</name>
</gene>
<dbReference type="OrthoDB" id="2687058at2759"/>
<feature type="transmembrane region" description="Helical" evidence="7">
    <location>
        <begin position="407"/>
        <end position="429"/>
    </location>
</feature>
<evidence type="ECO:0000256" key="1">
    <source>
        <dbReference type="ARBA" id="ARBA00004141"/>
    </source>
</evidence>
<dbReference type="Gene3D" id="1.20.1530.20">
    <property type="match status" value="1"/>
</dbReference>
<comment type="subcellular location">
    <subcellularLocation>
        <location evidence="1">Membrane</location>
        <topology evidence="1">Multi-pass membrane protein</topology>
    </subcellularLocation>
</comment>
<feature type="domain" description="Cation/H+ exchanger transmembrane" evidence="8">
    <location>
        <begin position="35"/>
        <end position="423"/>
    </location>
</feature>
<feature type="transmembrane region" description="Helical" evidence="7">
    <location>
        <begin position="192"/>
        <end position="217"/>
    </location>
</feature>
<feature type="transmembrane region" description="Helical" evidence="7">
    <location>
        <begin position="120"/>
        <end position="143"/>
    </location>
</feature>
<dbReference type="GO" id="GO:1902600">
    <property type="term" value="P:proton transmembrane transport"/>
    <property type="evidence" value="ECO:0007669"/>
    <property type="project" value="InterPro"/>
</dbReference>
<evidence type="ECO:0000256" key="5">
    <source>
        <dbReference type="ARBA" id="ARBA00023065"/>
    </source>
</evidence>
<feature type="transmembrane region" description="Helical" evidence="7">
    <location>
        <begin position="285"/>
        <end position="303"/>
    </location>
</feature>
<feature type="transmembrane region" description="Helical" evidence="7">
    <location>
        <begin position="315"/>
        <end position="337"/>
    </location>
</feature>
<dbReference type="Proteomes" id="UP000449547">
    <property type="component" value="Unassembled WGS sequence"/>
</dbReference>
<dbReference type="InterPro" id="IPR050794">
    <property type="entry name" value="CPA2_transporter"/>
</dbReference>